<evidence type="ECO:0000313" key="2">
    <source>
        <dbReference type="Proteomes" id="UP000279173"/>
    </source>
</evidence>
<protein>
    <recommendedName>
        <fullName evidence="3">SMI1/KNR4 family protein</fullName>
    </recommendedName>
</protein>
<proteinExistence type="predicted"/>
<dbReference type="Proteomes" id="UP000279173">
    <property type="component" value="Unassembled WGS sequence"/>
</dbReference>
<dbReference type="EMBL" id="RBUT01000191">
    <property type="protein sequence ID" value="RMV42217.1"/>
    <property type="molecule type" value="Genomic_DNA"/>
</dbReference>
<dbReference type="Gene3D" id="3.40.1580.10">
    <property type="entry name" value="SMI1/KNR4-like"/>
    <property type="match status" value="1"/>
</dbReference>
<dbReference type="AlphaFoldDB" id="A0A3M6CEN6"/>
<accession>A0A3M6CEN6</accession>
<evidence type="ECO:0000313" key="1">
    <source>
        <dbReference type="EMBL" id="RMV42217.1"/>
    </source>
</evidence>
<gene>
    <name evidence="1" type="ORF">ALP10_01178</name>
</gene>
<dbReference type="SUPFAM" id="SSF160631">
    <property type="entry name" value="SMI1/KNR4-like"/>
    <property type="match status" value="1"/>
</dbReference>
<dbReference type="InterPro" id="IPR037883">
    <property type="entry name" value="Knr4/Smi1-like_sf"/>
</dbReference>
<reference evidence="1 2" key="1">
    <citation type="submission" date="2018-08" db="EMBL/GenBank/DDBJ databases">
        <title>Recombination of ecologically and evolutionarily significant loci maintains genetic cohesion in the Pseudomonas syringae species complex.</title>
        <authorList>
            <person name="Dillon M."/>
            <person name="Thakur S."/>
            <person name="Almeida R.N.D."/>
            <person name="Weir B.S."/>
            <person name="Guttman D.S."/>
        </authorList>
    </citation>
    <scope>NUCLEOTIDE SEQUENCE [LARGE SCALE GENOMIC DNA]</scope>
    <source>
        <strain evidence="1 2">ICMP 3263</strain>
    </source>
</reference>
<dbReference type="RefSeq" id="WP_259641650.1">
    <property type="nucleotide sequence ID" value="NZ_RBUT01000191.1"/>
</dbReference>
<sequence length="211" mass="23516">MASLDKLLSNASSSLSEREPEILGQLRRLAGTLADQLLGMLRQRNGFYALESALHVLPTHSNQNEIGICDWNESTLWRSDYKGLADGCLFFAEDVFGGQFCIKDSKVYAFDPETGSLEYLADDIESWVQLLLSDYEVLTGYPLAHQWQKQNGQLPAGKRLLPKVPFVLGGEFVLDNLYLADAVEGMRFRADVASQIKDLPDGAQIRLNIES</sequence>
<evidence type="ECO:0008006" key="3">
    <source>
        <dbReference type="Google" id="ProtNLM"/>
    </source>
</evidence>
<name>A0A3M6CEN6_9PSED</name>
<organism evidence="1 2">
    <name type="scientific">Pseudomonas syringae pv. helianthi</name>
    <dbReference type="NCBI Taxonomy" id="251654"/>
    <lineage>
        <taxon>Bacteria</taxon>
        <taxon>Pseudomonadati</taxon>
        <taxon>Pseudomonadota</taxon>
        <taxon>Gammaproteobacteria</taxon>
        <taxon>Pseudomonadales</taxon>
        <taxon>Pseudomonadaceae</taxon>
        <taxon>Pseudomonas</taxon>
    </lineage>
</organism>
<comment type="caution">
    <text evidence="1">The sequence shown here is derived from an EMBL/GenBank/DDBJ whole genome shotgun (WGS) entry which is preliminary data.</text>
</comment>